<evidence type="ECO:0000313" key="3">
    <source>
        <dbReference type="Proteomes" id="UP000265520"/>
    </source>
</evidence>
<comment type="caution">
    <text evidence="2">The sequence shown here is derived from an EMBL/GenBank/DDBJ whole genome shotgun (WGS) entry which is preliminary data.</text>
</comment>
<protein>
    <submittedName>
        <fullName evidence="2">Uncharacterized protein</fullName>
    </submittedName>
</protein>
<keyword evidence="3" id="KW-1185">Reference proteome</keyword>
<dbReference type="AlphaFoldDB" id="A0A392VIW9"/>
<dbReference type="Proteomes" id="UP000265520">
    <property type="component" value="Unassembled WGS sequence"/>
</dbReference>
<feature type="compositionally biased region" description="Basic and acidic residues" evidence="1">
    <location>
        <begin position="8"/>
        <end position="20"/>
    </location>
</feature>
<name>A0A392VIW9_9FABA</name>
<organism evidence="2 3">
    <name type="scientific">Trifolium medium</name>
    <dbReference type="NCBI Taxonomy" id="97028"/>
    <lineage>
        <taxon>Eukaryota</taxon>
        <taxon>Viridiplantae</taxon>
        <taxon>Streptophyta</taxon>
        <taxon>Embryophyta</taxon>
        <taxon>Tracheophyta</taxon>
        <taxon>Spermatophyta</taxon>
        <taxon>Magnoliopsida</taxon>
        <taxon>eudicotyledons</taxon>
        <taxon>Gunneridae</taxon>
        <taxon>Pentapetalae</taxon>
        <taxon>rosids</taxon>
        <taxon>fabids</taxon>
        <taxon>Fabales</taxon>
        <taxon>Fabaceae</taxon>
        <taxon>Papilionoideae</taxon>
        <taxon>50 kb inversion clade</taxon>
        <taxon>NPAAA clade</taxon>
        <taxon>Hologalegina</taxon>
        <taxon>IRL clade</taxon>
        <taxon>Trifolieae</taxon>
        <taxon>Trifolium</taxon>
    </lineage>
</organism>
<reference evidence="2 3" key="1">
    <citation type="journal article" date="2018" name="Front. Plant Sci.">
        <title>Red Clover (Trifolium pratense) and Zigzag Clover (T. medium) - A Picture of Genomic Similarities and Differences.</title>
        <authorList>
            <person name="Dluhosova J."/>
            <person name="Istvanek J."/>
            <person name="Nedelnik J."/>
            <person name="Repkova J."/>
        </authorList>
    </citation>
    <scope>NUCLEOTIDE SEQUENCE [LARGE SCALE GENOMIC DNA]</scope>
    <source>
        <strain evidence="3">cv. 10/8</strain>
        <tissue evidence="2">Leaf</tissue>
    </source>
</reference>
<feature type="non-terminal residue" evidence="2">
    <location>
        <position position="38"/>
    </location>
</feature>
<sequence>MGNPKVPRWSDKKRANEWKTRRFLAGARESEQMNGKPE</sequence>
<feature type="region of interest" description="Disordered" evidence="1">
    <location>
        <begin position="1"/>
        <end position="38"/>
    </location>
</feature>
<dbReference type="EMBL" id="LXQA011177373">
    <property type="protein sequence ID" value="MCI87867.1"/>
    <property type="molecule type" value="Genomic_DNA"/>
</dbReference>
<evidence type="ECO:0000256" key="1">
    <source>
        <dbReference type="SAM" id="MobiDB-lite"/>
    </source>
</evidence>
<accession>A0A392VIW9</accession>
<proteinExistence type="predicted"/>
<evidence type="ECO:0000313" key="2">
    <source>
        <dbReference type="EMBL" id="MCI87867.1"/>
    </source>
</evidence>